<proteinExistence type="predicted"/>
<gene>
    <name evidence="2" type="ORF">SAMN04488096_10716</name>
</gene>
<organism evidence="2 3">
    <name type="scientific">Mesonia phycicola</name>
    <dbReference type="NCBI Taxonomy" id="579105"/>
    <lineage>
        <taxon>Bacteria</taxon>
        <taxon>Pseudomonadati</taxon>
        <taxon>Bacteroidota</taxon>
        <taxon>Flavobacteriia</taxon>
        <taxon>Flavobacteriales</taxon>
        <taxon>Flavobacteriaceae</taxon>
        <taxon>Mesonia</taxon>
    </lineage>
</organism>
<evidence type="ECO:0000256" key="1">
    <source>
        <dbReference type="SAM" id="Phobius"/>
    </source>
</evidence>
<accession>A0A1M6FY10</accession>
<keyword evidence="1" id="KW-0812">Transmembrane</keyword>
<keyword evidence="3" id="KW-1185">Reference proteome</keyword>
<evidence type="ECO:0000313" key="3">
    <source>
        <dbReference type="Proteomes" id="UP000184225"/>
    </source>
</evidence>
<keyword evidence="1" id="KW-0472">Membrane</keyword>
<sequence length="99" mass="11457">MLTHTLQRKGILSLKVICLILLVLLIGCKLKSQIKPPILQPDNIKIVVNPEKDEVMKYIADEGYKDDYWFFVLLTKHESGTHNQNEYRQFNPGNNYGPD</sequence>
<dbReference type="AlphaFoldDB" id="A0A1M6FY10"/>
<name>A0A1M6FY10_9FLAO</name>
<keyword evidence="1" id="KW-1133">Transmembrane helix</keyword>
<protein>
    <submittedName>
        <fullName evidence="2">Uncharacterized protein</fullName>
    </submittedName>
</protein>
<reference evidence="2 3" key="1">
    <citation type="submission" date="2016-11" db="EMBL/GenBank/DDBJ databases">
        <authorList>
            <person name="Jaros S."/>
            <person name="Januszkiewicz K."/>
            <person name="Wedrychowicz H."/>
        </authorList>
    </citation>
    <scope>NUCLEOTIDE SEQUENCE [LARGE SCALE GENOMIC DNA]</scope>
    <source>
        <strain evidence="2 3">DSM 21425</strain>
    </source>
</reference>
<dbReference type="EMBL" id="FQYY01000007">
    <property type="protein sequence ID" value="SHJ02576.1"/>
    <property type="molecule type" value="Genomic_DNA"/>
</dbReference>
<dbReference type="Proteomes" id="UP000184225">
    <property type="component" value="Unassembled WGS sequence"/>
</dbReference>
<evidence type="ECO:0000313" key="2">
    <source>
        <dbReference type="EMBL" id="SHJ02576.1"/>
    </source>
</evidence>
<dbReference type="STRING" id="579105.SAMN04488096_10716"/>
<dbReference type="OrthoDB" id="1205067at2"/>
<feature type="transmembrane region" description="Helical" evidence="1">
    <location>
        <begin position="12"/>
        <end position="30"/>
    </location>
</feature>
<dbReference type="RefSeq" id="WP_143159183.1">
    <property type="nucleotide sequence ID" value="NZ_FQYY01000007.1"/>
</dbReference>